<dbReference type="AlphaFoldDB" id="A0A2T4DS34"/>
<name>A0A2T4DS34_9BACT</name>
<proteinExistence type="predicted"/>
<protein>
    <submittedName>
        <fullName evidence="1">Uncharacterized protein</fullName>
    </submittedName>
</protein>
<dbReference type="EMBL" id="PYVU01000042">
    <property type="protein sequence ID" value="PTB96644.1"/>
    <property type="molecule type" value="Genomic_DNA"/>
</dbReference>
<dbReference type="InterPro" id="IPR029278">
    <property type="entry name" value="Imm26"/>
</dbReference>
<dbReference type="Proteomes" id="UP000240608">
    <property type="component" value="Unassembled WGS sequence"/>
</dbReference>
<organism evidence="1 2">
    <name type="scientific">Marivirga lumbricoides</name>
    <dbReference type="NCBI Taxonomy" id="1046115"/>
    <lineage>
        <taxon>Bacteria</taxon>
        <taxon>Pseudomonadati</taxon>
        <taxon>Bacteroidota</taxon>
        <taxon>Cytophagia</taxon>
        <taxon>Cytophagales</taxon>
        <taxon>Marivirgaceae</taxon>
        <taxon>Marivirga</taxon>
    </lineage>
</organism>
<reference evidence="1 2" key="1">
    <citation type="submission" date="2018-03" db="EMBL/GenBank/DDBJ databases">
        <title>Cross-interface Injection: A General Nanoliter Liquid Handling Method Applied to Single Cells Genome Amplification Automated Nanoliter Liquid Handling Applied to Single Cell Multiple Displacement Amplification.</title>
        <authorList>
            <person name="Yun J."/>
            <person name="Xu P."/>
            <person name="Xu J."/>
            <person name="Dai X."/>
            <person name="Wang Y."/>
            <person name="Zheng X."/>
            <person name="Cao C."/>
            <person name="Yi Q."/>
            <person name="Zhu Y."/>
            <person name="Wang L."/>
            <person name="Dong Z."/>
            <person name="Huang Y."/>
            <person name="Huang L."/>
            <person name="Du W."/>
        </authorList>
    </citation>
    <scope>NUCLEOTIDE SEQUENCE [LARGE SCALE GENOMIC DNA]</scope>
    <source>
        <strain evidence="1 2">Z-D1-2</strain>
    </source>
</reference>
<gene>
    <name evidence="1" type="ORF">C9994_06515</name>
</gene>
<evidence type="ECO:0000313" key="1">
    <source>
        <dbReference type="EMBL" id="PTB96644.1"/>
    </source>
</evidence>
<accession>A0A2T4DS34</accession>
<dbReference type="Pfam" id="PF15428">
    <property type="entry name" value="Imm26"/>
    <property type="match status" value="1"/>
</dbReference>
<comment type="caution">
    <text evidence="1">The sequence shown here is derived from an EMBL/GenBank/DDBJ whole genome shotgun (WGS) entry which is preliminary data.</text>
</comment>
<sequence length="190" mass="22012">MKRLIQGSIVQIPLLHGLGFAYGKYIDLTKIDHTVSFPEILKIFNIRSTKAVEKSSELELKEYLITPILVAGLRPTLRDGFWQNIGSLELEESDFILPDFKEGNSSDSEIEKDKWYHIKDCKKSLTTENTFDNVKYLQPFLGEGTGNIEIRLTMYFILKEGKRVEDFFNMDDINVQRKYNQVLDSPLHEC</sequence>
<evidence type="ECO:0000313" key="2">
    <source>
        <dbReference type="Proteomes" id="UP000240608"/>
    </source>
</evidence>